<keyword evidence="3" id="KW-1185">Reference proteome</keyword>
<dbReference type="SUPFAM" id="SSF53850">
    <property type="entry name" value="Periplasmic binding protein-like II"/>
    <property type="match status" value="1"/>
</dbReference>
<proteinExistence type="predicted"/>
<protein>
    <recommendedName>
        <fullName evidence="4">Extracellular solute-binding protein</fullName>
    </recommendedName>
</protein>
<sequence length="112" mass="12435">MKKSWKRNLLLTVAGTAALTAGCGAAGADSQVVQIDMVQYKMEAVDIFEELEEKFNATHDNIRLNIDSPNDAMTILKTRFIREDAPDIIGIGGEINYSSFLDSDMLMNLDDY</sequence>
<keyword evidence="1" id="KW-0732">Signal</keyword>
<comment type="caution">
    <text evidence="2">The sequence shown here is derived from an EMBL/GenBank/DDBJ whole genome shotgun (WGS) entry which is preliminary data.</text>
</comment>
<dbReference type="AlphaFoldDB" id="G5ICY8"/>
<feature type="chain" id="PRO_5003478687" description="Extracellular solute-binding protein" evidence="1">
    <location>
        <begin position="29"/>
        <end position="112"/>
    </location>
</feature>
<gene>
    <name evidence="2" type="ORF">HMPREF9473_01365</name>
</gene>
<dbReference type="Gene3D" id="3.40.190.10">
    <property type="entry name" value="Periplasmic binding protein-like II"/>
    <property type="match status" value="1"/>
</dbReference>
<evidence type="ECO:0000313" key="2">
    <source>
        <dbReference type="EMBL" id="EHI60556.1"/>
    </source>
</evidence>
<reference evidence="2 3" key="1">
    <citation type="submission" date="2011-08" db="EMBL/GenBank/DDBJ databases">
        <title>The Genome Sequence of Clostridium hathewayi WAL-18680.</title>
        <authorList>
            <consortium name="The Broad Institute Genome Sequencing Platform"/>
            <person name="Earl A."/>
            <person name="Ward D."/>
            <person name="Feldgarden M."/>
            <person name="Gevers D."/>
            <person name="Finegold S.M."/>
            <person name="Summanen P.H."/>
            <person name="Molitoris D.R."/>
            <person name="Song M."/>
            <person name="Daigneault M."/>
            <person name="Allen-Vercoe E."/>
            <person name="Young S.K."/>
            <person name="Zeng Q."/>
            <person name="Gargeya S."/>
            <person name="Fitzgerald M."/>
            <person name="Haas B."/>
            <person name="Abouelleil A."/>
            <person name="Alvarado L."/>
            <person name="Arachchi H.M."/>
            <person name="Berlin A."/>
            <person name="Brown A."/>
            <person name="Chapman S.B."/>
            <person name="Chen Z."/>
            <person name="Dunbar C."/>
            <person name="Freedman E."/>
            <person name="Gearin G."/>
            <person name="Gellesch M."/>
            <person name="Goldberg J."/>
            <person name="Griggs A."/>
            <person name="Gujja S."/>
            <person name="Heiman D."/>
            <person name="Howarth C."/>
            <person name="Larson L."/>
            <person name="Lui A."/>
            <person name="MacDonald P.J.P."/>
            <person name="Montmayeur A."/>
            <person name="Murphy C."/>
            <person name="Neiman D."/>
            <person name="Pearson M."/>
            <person name="Priest M."/>
            <person name="Roberts A."/>
            <person name="Saif S."/>
            <person name="Shea T."/>
            <person name="Shenoy N."/>
            <person name="Sisk P."/>
            <person name="Stolte C."/>
            <person name="Sykes S."/>
            <person name="Wortman J."/>
            <person name="Nusbaum C."/>
            <person name="Birren B."/>
        </authorList>
    </citation>
    <scope>NUCLEOTIDE SEQUENCE [LARGE SCALE GENOMIC DNA]</scope>
    <source>
        <strain evidence="2 3">WAL-18680</strain>
    </source>
</reference>
<name>G5ICY8_9FIRM</name>
<evidence type="ECO:0000256" key="1">
    <source>
        <dbReference type="SAM" id="SignalP"/>
    </source>
</evidence>
<dbReference type="Proteomes" id="UP000005384">
    <property type="component" value="Unassembled WGS sequence"/>
</dbReference>
<dbReference type="HOGENOM" id="CLU_2151075_0_0_9"/>
<feature type="non-terminal residue" evidence="2">
    <location>
        <position position="112"/>
    </location>
</feature>
<dbReference type="PROSITE" id="PS51257">
    <property type="entry name" value="PROKAR_LIPOPROTEIN"/>
    <property type="match status" value="1"/>
</dbReference>
<evidence type="ECO:0008006" key="4">
    <source>
        <dbReference type="Google" id="ProtNLM"/>
    </source>
</evidence>
<feature type="signal peptide" evidence="1">
    <location>
        <begin position="1"/>
        <end position="28"/>
    </location>
</feature>
<organism evidence="2 3">
    <name type="scientific">Hungatella hathewayi WAL-18680</name>
    <dbReference type="NCBI Taxonomy" id="742737"/>
    <lineage>
        <taxon>Bacteria</taxon>
        <taxon>Bacillati</taxon>
        <taxon>Bacillota</taxon>
        <taxon>Clostridia</taxon>
        <taxon>Lachnospirales</taxon>
        <taxon>Lachnospiraceae</taxon>
        <taxon>Hungatella</taxon>
    </lineage>
</organism>
<evidence type="ECO:0000313" key="3">
    <source>
        <dbReference type="Proteomes" id="UP000005384"/>
    </source>
</evidence>
<dbReference type="EMBL" id="ADLN01000014">
    <property type="protein sequence ID" value="EHI60556.1"/>
    <property type="molecule type" value="Genomic_DNA"/>
</dbReference>
<accession>G5ICY8</accession>